<sequence>MLVLTRKVNQKIIIGEDIVVTVLKMDGKRVRIGIDAPTDVPIHREEIEARAHAVPPDKEVASC</sequence>
<gene>
    <name evidence="5" type="primary">csrA_6</name>
    <name evidence="4" type="synonym">csrA</name>
    <name evidence="5" type="ORF">Pan216_36890</name>
</gene>
<dbReference type="GO" id="GO:0005829">
    <property type="term" value="C:cytosol"/>
    <property type="evidence" value="ECO:0007669"/>
    <property type="project" value="TreeGrafter"/>
</dbReference>
<protein>
    <recommendedName>
        <fullName evidence="4">Translational regulator CsrA</fullName>
    </recommendedName>
</protein>
<dbReference type="EMBL" id="CP036279">
    <property type="protein sequence ID" value="QDU62818.1"/>
    <property type="molecule type" value="Genomic_DNA"/>
</dbReference>
<keyword evidence="2 4" id="KW-0810">Translation regulation</keyword>
<dbReference type="Pfam" id="PF02599">
    <property type="entry name" value="CsrA"/>
    <property type="match status" value="1"/>
</dbReference>
<dbReference type="PANTHER" id="PTHR34984:SF1">
    <property type="entry name" value="CARBON STORAGE REGULATOR"/>
    <property type="match status" value="1"/>
</dbReference>
<comment type="similarity">
    <text evidence="4">Belongs to the CsrA/RsmA family.</text>
</comment>
<dbReference type="HAMAP" id="MF_00167">
    <property type="entry name" value="CsrA"/>
    <property type="match status" value="1"/>
</dbReference>
<dbReference type="GO" id="GO:0045947">
    <property type="term" value="P:negative regulation of translational initiation"/>
    <property type="evidence" value="ECO:0007669"/>
    <property type="project" value="UniProtKB-UniRule"/>
</dbReference>
<keyword evidence="1 4" id="KW-0963">Cytoplasm</keyword>
<evidence type="ECO:0000313" key="6">
    <source>
        <dbReference type="Proteomes" id="UP000317093"/>
    </source>
</evidence>
<dbReference type="OrthoDB" id="289081at2"/>
<dbReference type="GO" id="GO:0048027">
    <property type="term" value="F:mRNA 5'-UTR binding"/>
    <property type="evidence" value="ECO:0007669"/>
    <property type="project" value="UniProtKB-UniRule"/>
</dbReference>
<keyword evidence="4" id="KW-1005">Bacterial flagellum biogenesis</keyword>
<dbReference type="KEGG" id="knv:Pan216_36890"/>
<evidence type="ECO:0000313" key="5">
    <source>
        <dbReference type="EMBL" id="QDU62818.1"/>
    </source>
</evidence>
<comment type="subcellular location">
    <subcellularLocation>
        <location evidence="4">Cytoplasm</location>
    </subcellularLocation>
</comment>
<name>A0A518B761_9BACT</name>
<dbReference type="GO" id="GO:1902208">
    <property type="term" value="P:regulation of bacterial-type flagellum assembly"/>
    <property type="evidence" value="ECO:0007669"/>
    <property type="project" value="UniProtKB-UniRule"/>
</dbReference>
<dbReference type="PANTHER" id="PTHR34984">
    <property type="entry name" value="CARBON STORAGE REGULATOR"/>
    <property type="match status" value="1"/>
</dbReference>
<dbReference type="Gene3D" id="2.60.40.4380">
    <property type="entry name" value="Translational regulator CsrA"/>
    <property type="match status" value="1"/>
</dbReference>
<keyword evidence="3 4" id="KW-0694">RNA-binding</keyword>
<dbReference type="AlphaFoldDB" id="A0A518B761"/>
<dbReference type="RefSeq" id="WP_145259827.1">
    <property type="nucleotide sequence ID" value="NZ_CP036279.1"/>
</dbReference>
<comment type="function">
    <text evidence="4">A translational regulator that binds mRNA to regulate translation initiation and/or mRNA stability. Usually binds in the 5'-UTR at or near the Shine-Dalgarno sequence preventing ribosome-binding, thus repressing translation. Its main target seems to be the major flagellin gene, while its function is anatagonized by FliW.</text>
</comment>
<dbReference type="InterPro" id="IPR003751">
    <property type="entry name" value="CsrA"/>
</dbReference>
<evidence type="ECO:0000256" key="3">
    <source>
        <dbReference type="ARBA" id="ARBA00022884"/>
    </source>
</evidence>
<dbReference type="GO" id="GO:0044781">
    <property type="term" value="P:bacterial-type flagellum organization"/>
    <property type="evidence" value="ECO:0007669"/>
    <property type="project" value="UniProtKB-KW"/>
</dbReference>
<organism evidence="5 6">
    <name type="scientific">Kolteria novifilia</name>
    <dbReference type="NCBI Taxonomy" id="2527975"/>
    <lineage>
        <taxon>Bacteria</taxon>
        <taxon>Pseudomonadati</taxon>
        <taxon>Planctomycetota</taxon>
        <taxon>Planctomycetia</taxon>
        <taxon>Kolteriales</taxon>
        <taxon>Kolteriaceae</taxon>
        <taxon>Kolteria</taxon>
    </lineage>
</organism>
<evidence type="ECO:0000256" key="1">
    <source>
        <dbReference type="ARBA" id="ARBA00022490"/>
    </source>
</evidence>
<evidence type="ECO:0000256" key="2">
    <source>
        <dbReference type="ARBA" id="ARBA00022845"/>
    </source>
</evidence>
<dbReference type="InterPro" id="IPR036107">
    <property type="entry name" value="CsrA_sf"/>
</dbReference>
<dbReference type="NCBIfam" id="NF002469">
    <property type="entry name" value="PRK01712.1"/>
    <property type="match status" value="1"/>
</dbReference>
<comment type="subunit">
    <text evidence="4">Homodimer; the beta-strands of each monomer intercalate to form a hydrophobic core, while the alpha-helices form wings that extend away from the core.</text>
</comment>
<dbReference type="GO" id="GO:0006402">
    <property type="term" value="P:mRNA catabolic process"/>
    <property type="evidence" value="ECO:0007669"/>
    <property type="project" value="InterPro"/>
</dbReference>
<dbReference type="Proteomes" id="UP000317093">
    <property type="component" value="Chromosome"/>
</dbReference>
<proteinExistence type="inferred from homology"/>
<keyword evidence="4" id="KW-0678">Repressor</keyword>
<reference evidence="5 6" key="1">
    <citation type="submission" date="2019-02" db="EMBL/GenBank/DDBJ databases">
        <title>Deep-cultivation of Planctomycetes and their phenomic and genomic characterization uncovers novel biology.</title>
        <authorList>
            <person name="Wiegand S."/>
            <person name="Jogler M."/>
            <person name="Boedeker C."/>
            <person name="Pinto D."/>
            <person name="Vollmers J."/>
            <person name="Rivas-Marin E."/>
            <person name="Kohn T."/>
            <person name="Peeters S.H."/>
            <person name="Heuer A."/>
            <person name="Rast P."/>
            <person name="Oberbeckmann S."/>
            <person name="Bunk B."/>
            <person name="Jeske O."/>
            <person name="Meyerdierks A."/>
            <person name="Storesund J.E."/>
            <person name="Kallscheuer N."/>
            <person name="Luecker S."/>
            <person name="Lage O.M."/>
            <person name="Pohl T."/>
            <person name="Merkel B.J."/>
            <person name="Hornburger P."/>
            <person name="Mueller R.-W."/>
            <person name="Bruemmer F."/>
            <person name="Labrenz M."/>
            <person name="Spormann A.M."/>
            <person name="Op den Camp H."/>
            <person name="Overmann J."/>
            <person name="Amann R."/>
            <person name="Jetten M.S.M."/>
            <person name="Mascher T."/>
            <person name="Medema M.H."/>
            <person name="Devos D.P."/>
            <person name="Kaster A.-K."/>
            <person name="Ovreas L."/>
            <person name="Rohde M."/>
            <person name="Galperin M.Y."/>
            <person name="Jogler C."/>
        </authorList>
    </citation>
    <scope>NUCLEOTIDE SEQUENCE [LARGE SCALE GENOMIC DNA]</scope>
    <source>
        <strain evidence="5 6">Pan216</strain>
    </source>
</reference>
<dbReference type="SUPFAM" id="SSF117130">
    <property type="entry name" value="CsrA-like"/>
    <property type="match status" value="1"/>
</dbReference>
<accession>A0A518B761</accession>
<evidence type="ECO:0000256" key="4">
    <source>
        <dbReference type="HAMAP-Rule" id="MF_00167"/>
    </source>
</evidence>
<keyword evidence="6" id="KW-1185">Reference proteome</keyword>
<dbReference type="GO" id="GO:0006109">
    <property type="term" value="P:regulation of carbohydrate metabolic process"/>
    <property type="evidence" value="ECO:0007669"/>
    <property type="project" value="InterPro"/>
</dbReference>